<evidence type="ECO:0000256" key="4">
    <source>
        <dbReference type="ARBA" id="ARBA00023125"/>
    </source>
</evidence>
<reference evidence="9 10" key="1">
    <citation type="submission" date="2018-09" db="EMBL/GenBank/DDBJ databases">
        <title>Whole genome based analysis of evolution and adaptive divergence in Indian and Brazilian strains of Azospirillum brasilense.</title>
        <authorList>
            <person name="Singh C."/>
            <person name="Tripathi A.K."/>
        </authorList>
    </citation>
    <scope>NUCLEOTIDE SEQUENCE [LARGE SCALE GENOMIC DNA]</scope>
    <source>
        <strain evidence="9 10">MTCC4039</strain>
        <plasmid evidence="9 10">p2</plasmid>
    </source>
</reference>
<sequence>MDIASAAMAIDFQQDIYELNLHYLMVLQRVAQNDVAEAAMRFGIDAKTAEAVCDASIRELQTVASGVVAMISARPLLQELTSRNPVDRADRLRAGAILRSISTPDR</sequence>
<keyword evidence="6" id="KW-0010">Activator</keyword>
<evidence type="ECO:0000256" key="2">
    <source>
        <dbReference type="ARBA" id="ARBA00022795"/>
    </source>
</evidence>
<proteinExistence type="predicted"/>
<protein>
    <recommendedName>
        <fullName evidence="11">Flagellar transcriptional regulator FlhD</fullName>
    </recommendedName>
</protein>
<keyword evidence="7" id="KW-0804">Transcription</keyword>
<comment type="function">
    <text evidence="8">Functions in complex with FlhC as a master transcriptional regulator that regulates transcription of several flagellar and non-flagellar operons by binding to their promoter region. Activates expression of class 2 flagellar genes, including fliA, which is a flagellum-specific sigma factor that turns on the class 3 genes. Also regulates genes whose products function in a variety of physiological pathways.</text>
</comment>
<keyword evidence="4" id="KW-0238">DNA-binding</keyword>
<evidence type="ECO:0000313" key="10">
    <source>
        <dbReference type="Proteomes" id="UP000298693"/>
    </source>
</evidence>
<keyword evidence="5" id="KW-1015">Disulfide bond</keyword>
<dbReference type="Pfam" id="PF05247">
    <property type="entry name" value="FlhD"/>
    <property type="match status" value="1"/>
</dbReference>
<evidence type="ECO:0008006" key="11">
    <source>
        <dbReference type="Google" id="ProtNLM"/>
    </source>
</evidence>
<gene>
    <name evidence="9" type="ORF">D3869_25240</name>
</gene>
<evidence type="ECO:0000256" key="1">
    <source>
        <dbReference type="ARBA" id="ARBA00022490"/>
    </source>
</evidence>
<dbReference type="AlphaFoldDB" id="A0A4D8RAU6"/>
<accession>A0A4D8RAU6</accession>
<geneLocation type="plasmid" evidence="9">
    <name>p2</name>
</geneLocation>
<organism evidence="9 10">
    <name type="scientific">Azospirillum brasilense</name>
    <dbReference type="NCBI Taxonomy" id="192"/>
    <lineage>
        <taxon>Bacteria</taxon>
        <taxon>Pseudomonadati</taxon>
        <taxon>Pseudomonadota</taxon>
        <taxon>Alphaproteobacteria</taxon>
        <taxon>Rhodospirillales</taxon>
        <taxon>Azospirillaceae</taxon>
        <taxon>Azospirillum</taxon>
    </lineage>
</organism>
<dbReference type="Gene3D" id="1.10.4000.10">
    <property type="entry name" value="Flagellar transcriptional activator FlhD"/>
    <property type="match status" value="1"/>
</dbReference>
<keyword evidence="9" id="KW-0614">Plasmid</keyword>
<dbReference type="GO" id="GO:0003677">
    <property type="term" value="F:DNA binding"/>
    <property type="evidence" value="ECO:0007669"/>
    <property type="project" value="UniProtKB-KW"/>
</dbReference>
<dbReference type="EMBL" id="CP032347">
    <property type="protein sequence ID" value="QCO18534.1"/>
    <property type="molecule type" value="Genomic_DNA"/>
</dbReference>
<keyword evidence="2" id="KW-1005">Bacterial flagellum biogenesis</keyword>
<evidence type="ECO:0000256" key="6">
    <source>
        <dbReference type="ARBA" id="ARBA00023159"/>
    </source>
</evidence>
<evidence type="ECO:0000256" key="7">
    <source>
        <dbReference type="ARBA" id="ARBA00023163"/>
    </source>
</evidence>
<evidence type="ECO:0000256" key="5">
    <source>
        <dbReference type="ARBA" id="ARBA00023157"/>
    </source>
</evidence>
<keyword evidence="3" id="KW-0805">Transcription regulation</keyword>
<evidence type="ECO:0000256" key="8">
    <source>
        <dbReference type="ARBA" id="ARBA00025431"/>
    </source>
</evidence>
<dbReference type="GO" id="GO:0044780">
    <property type="term" value="P:bacterial-type flagellum assembly"/>
    <property type="evidence" value="ECO:0007669"/>
    <property type="project" value="InterPro"/>
</dbReference>
<dbReference type="InterPro" id="IPR023559">
    <property type="entry name" value="Flagellar_FlhD"/>
</dbReference>
<evidence type="ECO:0000256" key="3">
    <source>
        <dbReference type="ARBA" id="ARBA00023015"/>
    </source>
</evidence>
<dbReference type="InterPro" id="IPR036194">
    <property type="entry name" value="FlhD_sf"/>
</dbReference>
<dbReference type="SUPFAM" id="SSF63592">
    <property type="entry name" value="Flagellar transcriptional activator FlhD"/>
    <property type="match status" value="1"/>
</dbReference>
<keyword evidence="1" id="KW-0963">Cytoplasm</keyword>
<evidence type="ECO:0000313" key="9">
    <source>
        <dbReference type="EMBL" id="QCO18534.1"/>
    </source>
</evidence>
<dbReference type="Proteomes" id="UP000298693">
    <property type="component" value="Plasmid p2"/>
</dbReference>
<dbReference type="GO" id="GO:0045893">
    <property type="term" value="P:positive regulation of DNA-templated transcription"/>
    <property type="evidence" value="ECO:0007669"/>
    <property type="project" value="InterPro"/>
</dbReference>
<name>A0A4D8RAU6_AZOBR</name>